<dbReference type="GO" id="GO:0015914">
    <property type="term" value="P:phospholipid transport"/>
    <property type="evidence" value="ECO:0007669"/>
    <property type="project" value="TreeGrafter"/>
</dbReference>
<protein>
    <recommendedName>
        <fullName evidence="10">Mitochondrial distribution and morphology protein 34</fullName>
    </recommendedName>
</protein>
<comment type="domain">
    <text evidence="10">Lacks alpha-helical transmembrane segments, suggesting that it resides in the membrane via beta-sheet conformations similar to those predicted for other outer membrane proteins and porin.</text>
</comment>
<comment type="subunit">
    <text evidence="10">Component of the ER-mitochondria encounter structure (ERMES) or MDM complex, composed of MMM1, MDM10, MDM12 and MDM34.</text>
</comment>
<name>A0A6H0XJD3_9PEZI</name>
<evidence type="ECO:0000256" key="11">
    <source>
        <dbReference type="SAM" id="MobiDB-lite"/>
    </source>
</evidence>
<comment type="function">
    <text evidence="10">Component of the ERMES/MDM complex, which serves as a molecular tether to connect the endoplasmic reticulum (ER) and mitochondria. Components of this complex are involved in the control of mitochondrial shape and protein biogenesis, and function in nonvesicular lipid trafficking between the ER and mitochondria. MDM34 is required for the interaction of the ER-resident membrane protein MMM1 and the outer mitochondrial membrane-resident beta-barrel protein MDM10.</text>
</comment>
<dbReference type="CDD" id="cd21673">
    <property type="entry name" value="SMP_Mdm34"/>
    <property type="match status" value="1"/>
</dbReference>
<evidence type="ECO:0000259" key="12">
    <source>
        <dbReference type="PROSITE" id="PS51847"/>
    </source>
</evidence>
<dbReference type="PANTHER" id="PTHR28185:SF1">
    <property type="entry name" value="MITOCHONDRIAL DISTRIBUTION AND MORPHOLOGY PROTEIN 34"/>
    <property type="match status" value="1"/>
</dbReference>
<dbReference type="GO" id="GO:0032865">
    <property type="term" value="C:ERMES complex"/>
    <property type="evidence" value="ECO:0007669"/>
    <property type="project" value="UniProtKB-UniRule"/>
</dbReference>
<keyword evidence="9 10" id="KW-0472">Membrane</keyword>
<evidence type="ECO:0000256" key="6">
    <source>
        <dbReference type="ARBA" id="ARBA00023055"/>
    </source>
</evidence>
<organism evidence="13 14">
    <name type="scientific">Peltaster fructicola</name>
    <dbReference type="NCBI Taxonomy" id="286661"/>
    <lineage>
        <taxon>Eukaryota</taxon>
        <taxon>Fungi</taxon>
        <taxon>Dikarya</taxon>
        <taxon>Ascomycota</taxon>
        <taxon>Pezizomycotina</taxon>
        <taxon>Dothideomycetes</taxon>
        <taxon>Dothideomycetes incertae sedis</taxon>
        <taxon>Peltaster</taxon>
    </lineage>
</organism>
<dbReference type="InterPro" id="IPR058825">
    <property type="entry name" value="MDM34_N"/>
</dbReference>
<dbReference type="GO" id="GO:1990456">
    <property type="term" value="P:mitochondrion-endoplasmic reticulum membrane tethering"/>
    <property type="evidence" value="ECO:0007669"/>
    <property type="project" value="TreeGrafter"/>
</dbReference>
<dbReference type="PANTHER" id="PTHR28185">
    <property type="entry name" value="MITOCHONDRIAL DISTRIBUTION AND MORPHOLOGY PROTEIN 34"/>
    <property type="match status" value="1"/>
</dbReference>
<keyword evidence="8 10" id="KW-0496">Mitochondrion</keyword>
<dbReference type="Proteomes" id="UP000503462">
    <property type="component" value="Chromosome 1"/>
</dbReference>
<feature type="compositionally biased region" description="Low complexity" evidence="11">
    <location>
        <begin position="318"/>
        <end position="334"/>
    </location>
</feature>
<comment type="subcellular location">
    <subcellularLocation>
        <location evidence="1">Membrane</location>
    </subcellularLocation>
    <subcellularLocation>
        <location evidence="10">Mitochondrion outer membrane</location>
        <topology evidence="10">Multi-pass membrane protein</topology>
    </subcellularLocation>
    <text evidence="10">The ERMES/MDM complex localizes to a few discrete foci (around 10 per single cell), that represent mitochondria-endoplasmic reticulum junctions. These foci are often found next to mtDNA nucleoids.</text>
</comment>
<gene>
    <name evidence="10" type="primary">MDM34</name>
    <name evidence="13" type="ORF">AMS68_000268</name>
</gene>
<evidence type="ECO:0000256" key="4">
    <source>
        <dbReference type="ARBA" id="ARBA00022692"/>
    </source>
</evidence>
<keyword evidence="7" id="KW-0446">Lipid-binding</keyword>
<feature type="region of interest" description="Disordered" evidence="11">
    <location>
        <begin position="316"/>
        <end position="486"/>
    </location>
</feature>
<evidence type="ECO:0000256" key="2">
    <source>
        <dbReference type="ARBA" id="ARBA00022448"/>
    </source>
</evidence>
<evidence type="ECO:0000256" key="5">
    <source>
        <dbReference type="ARBA" id="ARBA00022787"/>
    </source>
</evidence>
<sequence length="551" mass="60133">MAFTFNWSPILGDTNRVRDMLTDALNKPKKPAIIVDNILVNELNLGSTPPKLEILEIGDLAEDRFRGIFKMSYTGDAYLTLKTKVQVNPLKTYLATKPSFTSPQPLAASSGLTMPVQITLSDIRLSGFVILVFSKQKGITLVFRNDPLESLKVSSTFDSIPFVRDFLQKTIESQLRTLLMEDLPAIIHRLSLQVFNPEYGPVDEELPSKEEFLQQAPIDPFAGPTLDGSDGGEGSPFSLDAPTETYATFSQKNLLRLAALSESQRTLSLFTPSIRDTVYRAWTTAGERGDTTSTITAASTQKLASLSRIHNSLVRQGTWSSTASETSEAASLATRPSLMSMASAPSVYSIGTGRPRAHRKKKHRVVDLRRNKPDDGSETASVSTFDDSKSVSGSRSTAPSITGTQSSRDRASCPVEGELTTPPKTPERRKAASDRGVRTPVRPSLLAPVREDQDPTPRAVASTSEKQPARQALPRTSTLPSMKSTGLSRTLSDYDLGTVEEGSSGNILEQAWMNKITSEVAKRIREEKDTQFWSARSDEGQSGDAPPAYAI</sequence>
<evidence type="ECO:0000313" key="13">
    <source>
        <dbReference type="EMBL" id="QIW94750.1"/>
    </source>
</evidence>
<keyword evidence="3 10" id="KW-1134">Transmembrane beta strand</keyword>
<dbReference type="GO" id="GO:0008289">
    <property type="term" value="F:lipid binding"/>
    <property type="evidence" value="ECO:0007669"/>
    <property type="project" value="UniProtKB-KW"/>
</dbReference>
<evidence type="ECO:0000256" key="9">
    <source>
        <dbReference type="ARBA" id="ARBA00023136"/>
    </source>
</evidence>
<feature type="compositionally biased region" description="Polar residues" evidence="11">
    <location>
        <begin position="378"/>
        <end position="406"/>
    </location>
</feature>
<dbReference type="OrthoDB" id="17927at2759"/>
<keyword evidence="5 10" id="KW-1000">Mitochondrion outer membrane</keyword>
<keyword evidence="6" id="KW-0445">Lipid transport</keyword>
<dbReference type="Pfam" id="PF26545">
    <property type="entry name" value="Mdm34_N"/>
    <property type="match status" value="1"/>
</dbReference>
<feature type="domain" description="SMP-LTD" evidence="12">
    <location>
        <begin position="1"/>
        <end position="205"/>
    </location>
</feature>
<feature type="compositionally biased region" description="Basic residues" evidence="11">
    <location>
        <begin position="355"/>
        <end position="364"/>
    </location>
</feature>
<dbReference type="AlphaFoldDB" id="A0A6H0XJD3"/>
<dbReference type="PROSITE" id="PS51847">
    <property type="entry name" value="SMP"/>
    <property type="match status" value="1"/>
</dbReference>
<feature type="compositionally biased region" description="Basic and acidic residues" evidence="11">
    <location>
        <begin position="365"/>
        <end position="375"/>
    </location>
</feature>
<dbReference type="HAMAP" id="MF_03105">
    <property type="entry name" value="Mdm34"/>
    <property type="match status" value="1"/>
</dbReference>
<evidence type="ECO:0000256" key="3">
    <source>
        <dbReference type="ARBA" id="ARBA00022452"/>
    </source>
</evidence>
<comment type="similarity">
    <text evidence="10">Belongs to the MDM34 family.</text>
</comment>
<evidence type="ECO:0000313" key="14">
    <source>
        <dbReference type="Proteomes" id="UP000503462"/>
    </source>
</evidence>
<keyword evidence="4 10" id="KW-0812">Transmembrane</keyword>
<dbReference type="InterPro" id="IPR031468">
    <property type="entry name" value="SMP_LBD"/>
</dbReference>
<dbReference type="EMBL" id="CP051139">
    <property type="protein sequence ID" value="QIW94750.1"/>
    <property type="molecule type" value="Genomic_DNA"/>
</dbReference>
<feature type="region of interest" description="Disordered" evidence="11">
    <location>
        <begin position="531"/>
        <end position="551"/>
    </location>
</feature>
<evidence type="ECO:0000256" key="10">
    <source>
        <dbReference type="HAMAP-Rule" id="MF_03105"/>
    </source>
</evidence>
<proteinExistence type="inferred from homology"/>
<dbReference type="GO" id="GO:0007005">
    <property type="term" value="P:mitochondrion organization"/>
    <property type="evidence" value="ECO:0007669"/>
    <property type="project" value="InterPro"/>
</dbReference>
<feature type="compositionally biased region" description="Polar residues" evidence="11">
    <location>
        <begin position="474"/>
        <end position="486"/>
    </location>
</feature>
<keyword evidence="14" id="KW-1185">Reference proteome</keyword>
<evidence type="ECO:0000256" key="8">
    <source>
        <dbReference type="ARBA" id="ARBA00023128"/>
    </source>
</evidence>
<keyword evidence="2" id="KW-0813">Transport</keyword>
<evidence type="ECO:0000256" key="1">
    <source>
        <dbReference type="ARBA" id="ARBA00004370"/>
    </source>
</evidence>
<feature type="compositionally biased region" description="Basic and acidic residues" evidence="11">
    <location>
        <begin position="425"/>
        <end position="437"/>
    </location>
</feature>
<reference evidence="13 14" key="1">
    <citation type="journal article" date="2016" name="Sci. Rep.">
        <title>Peltaster fructicola genome reveals evolution from an invasive phytopathogen to an ectophytic parasite.</title>
        <authorList>
            <person name="Xu C."/>
            <person name="Chen H."/>
            <person name="Gleason M.L."/>
            <person name="Xu J.R."/>
            <person name="Liu H."/>
            <person name="Zhang R."/>
            <person name="Sun G."/>
        </authorList>
    </citation>
    <scope>NUCLEOTIDE SEQUENCE [LARGE SCALE GENOMIC DNA]</scope>
    <source>
        <strain evidence="13 14">LNHT1506</strain>
    </source>
</reference>
<evidence type="ECO:0000256" key="7">
    <source>
        <dbReference type="ARBA" id="ARBA00023121"/>
    </source>
</evidence>
<accession>A0A6H0XJD3</accession>
<dbReference type="InterPro" id="IPR027536">
    <property type="entry name" value="MDM34"/>
</dbReference>